<gene>
    <name evidence="2" type="ORF">UX70_C0001G0104</name>
</gene>
<accession>A0A0G4ASX2</accession>
<dbReference type="PANTHER" id="PTHR43000">
    <property type="entry name" value="DTDP-D-GLUCOSE 4,6-DEHYDRATASE-RELATED"/>
    <property type="match status" value="1"/>
</dbReference>
<dbReference type="Gene3D" id="3.90.25.10">
    <property type="entry name" value="UDP-galactose 4-epimerase, domain 1"/>
    <property type="match status" value="1"/>
</dbReference>
<dbReference type="InterPro" id="IPR016040">
    <property type="entry name" value="NAD(P)-bd_dom"/>
</dbReference>
<dbReference type="AlphaFoldDB" id="A0A0G4ASX2"/>
<dbReference type="PATRIC" id="fig|1619007.4.peg.105"/>
<dbReference type="STRING" id="1619007.UX70_C0001G0104"/>
<evidence type="ECO:0000313" key="2">
    <source>
        <dbReference type="EMBL" id="AKM77842.1"/>
    </source>
</evidence>
<evidence type="ECO:0000259" key="1">
    <source>
        <dbReference type="Pfam" id="PF16363"/>
    </source>
</evidence>
<sequence length="374" mass="41990">MGVRSVLEGLVNVRGASAPLFVDFFIKNHYTKVRTLIAYPCIKTIAYRRWHVTKHDLRGRNVLVTGATGLVGGHLTEKLIAMGAHVHITCRASNPWSYFAGKKLGDHVVSATCDIKDAQRVLDVVTRYEIEHIFHVAAQPIVNTAFVNPRETLETNIMGTVNVLEAARRSTMVKGVVVASSDKAYGKKCDNATEDAPMAGDHPYDVSKSCTDLIARTYAKTYGLPVAVSRFGNIYGPGDLNLNRIVPGIMRATWCCEPLELRSDGQFVRDYVYVKDVADGYVALMEQMDISKGEAFNFSTGYNFTVIELIDAIAKTLKRKCEYVIRSTQKNEIPSQSLSFEKATSILGWRSQYTFEEGIEYTSMWYRKYFKMER</sequence>
<feature type="domain" description="NAD(P)-binding" evidence="1">
    <location>
        <begin position="63"/>
        <end position="360"/>
    </location>
</feature>
<dbReference type="Gene3D" id="3.40.50.720">
    <property type="entry name" value="NAD(P)-binding Rossmann-like Domain"/>
    <property type="match status" value="1"/>
</dbReference>
<dbReference type="Proteomes" id="UP000035656">
    <property type="component" value="Chromosome"/>
</dbReference>
<dbReference type="Pfam" id="PF16363">
    <property type="entry name" value="GDP_Man_Dehyd"/>
    <property type="match status" value="1"/>
</dbReference>
<dbReference type="EMBL" id="CP011209">
    <property type="protein sequence ID" value="AKM77842.1"/>
    <property type="molecule type" value="Genomic_DNA"/>
</dbReference>
<dbReference type="SUPFAM" id="SSF51735">
    <property type="entry name" value="NAD(P)-binding Rossmann-fold domains"/>
    <property type="match status" value="1"/>
</dbReference>
<dbReference type="KEGG" id="pwo:UX70_C0001G0104"/>
<reference evidence="2 3" key="1">
    <citation type="journal article" date="2015" name="Nature">
        <title>rRNA introns, odd ribosomes, and small enigmatic genomes across a large radiation of phyla.</title>
        <authorList>
            <person name="Brown C.T."/>
            <person name="Hug L.A."/>
            <person name="Thomas B.C."/>
            <person name="Sharon I."/>
            <person name="Castelle C.J."/>
            <person name="Singh A."/>
            <person name="Wilkins M.J."/>
            <person name="Williams K.H."/>
            <person name="Banfield J.F."/>
        </authorList>
    </citation>
    <scope>NUCLEOTIDE SEQUENCE [LARGE SCALE GENOMIC DNA]</scope>
</reference>
<dbReference type="InterPro" id="IPR036291">
    <property type="entry name" value="NAD(P)-bd_dom_sf"/>
</dbReference>
<name>A0A0G4ASX2_9BACT</name>
<organism evidence="2 3">
    <name type="scientific">Candidatus Wolfebacteria bacterium GW2011_GWB1_47_1</name>
    <dbReference type="NCBI Taxonomy" id="1619007"/>
    <lineage>
        <taxon>Bacteria</taxon>
        <taxon>Candidatus Wolfeibacteriota</taxon>
    </lineage>
</organism>
<protein>
    <submittedName>
        <fullName evidence="2">NAD-dependent epimerase/dehydratase</fullName>
    </submittedName>
</protein>
<proteinExistence type="predicted"/>
<evidence type="ECO:0000313" key="3">
    <source>
        <dbReference type="Proteomes" id="UP000035656"/>
    </source>
</evidence>